<dbReference type="PANTHER" id="PTHR43264">
    <property type="match status" value="1"/>
</dbReference>
<dbReference type="RefSeq" id="WP_090658286.1">
    <property type="nucleotide sequence ID" value="NZ_FOXQ01000006.1"/>
</dbReference>
<evidence type="ECO:0000259" key="2">
    <source>
        <dbReference type="Pfam" id="PF01156"/>
    </source>
</evidence>
<sequence length="327" mass="36247">MRNISTLTICLLLTGFISAQPVSVIFDSDMGPDYDDVGAIALLHAFADKGEANILATISSTKYDNVAAVLSAFNTYFRRPNIPIAVPKGQALDLRDFQHWSDSVVKNYPHAVNSNRDVPDAVALYRRVLAIQPNNSVTIITVGFLTNLKNLLQSKADMFSPLSGEQLVKQKVKQLVSMAGKFPSGSEFNINRDFMAAKYVFDHFPAPVLFSGFEIGEKIKCGMPLIQNDSITKSPVKDVFRISIPQAKEDSAGRKSWDETAVLVGVKGYKDWYTVKQGKIIISDKDGSNTWMDDKTSKQYHLVEKADPAVVQELIDKLIMHEPGEKE</sequence>
<protein>
    <submittedName>
        <fullName evidence="3">Inosine-uridine preferring nucleoside hydrolase</fullName>
    </submittedName>
</protein>
<accession>A0A1I5W924</accession>
<evidence type="ECO:0000313" key="3">
    <source>
        <dbReference type="EMBL" id="SFQ16254.1"/>
    </source>
</evidence>
<reference evidence="3 4" key="1">
    <citation type="submission" date="2016-10" db="EMBL/GenBank/DDBJ databases">
        <authorList>
            <person name="de Groot N.N."/>
        </authorList>
    </citation>
    <scope>NUCLEOTIDE SEQUENCE [LARGE SCALE GENOMIC DNA]</scope>
    <source>
        <strain evidence="3 4">DSM 28286</strain>
    </source>
</reference>
<dbReference type="InterPro" id="IPR001910">
    <property type="entry name" value="Inosine/uridine_hydrolase_dom"/>
</dbReference>
<feature type="domain" description="Inosine/uridine-preferring nucleoside hydrolase" evidence="2">
    <location>
        <begin position="24"/>
        <end position="267"/>
    </location>
</feature>
<dbReference type="AlphaFoldDB" id="A0A1I5W924"/>
<feature type="signal peptide" evidence="1">
    <location>
        <begin position="1"/>
        <end position="19"/>
    </location>
</feature>
<keyword evidence="4" id="KW-1185">Reference proteome</keyword>
<feature type="chain" id="PRO_5011659327" evidence="1">
    <location>
        <begin position="20"/>
        <end position="327"/>
    </location>
</feature>
<dbReference type="STRING" id="1465490.SAMN05444277_10639"/>
<keyword evidence="3" id="KW-0378">Hydrolase</keyword>
<dbReference type="PANTHER" id="PTHR43264:SF1">
    <property type="entry name" value="INOSINE_URIDINE-PREFERRING NUCLEOSIDE HYDROLASE DOMAIN-CONTAINING PROTEIN"/>
    <property type="match status" value="1"/>
</dbReference>
<dbReference type="InterPro" id="IPR036452">
    <property type="entry name" value="Ribo_hydro-like"/>
</dbReference>
<dbReference type="Gene3D" id="3.90.245.10">
    <property type="entry name" value="Ribonucleoside hydrolase-like"/>
    <property type="match status" value="1"/>
</dbReference>
<proteinExistence type="predicted"/>
<dbReference type="Proteomes" id="UP000199031">
    <property type="component" value="Unassembled WGS sequence"/>
</dbReference>
<evidence type="ECO:0000256" key="1">
    <source>
        <dbReference type="SAM" id="SignalP"/>
    </source>
</evidence>
<dbReference type="GO" id="GO:0016799">
    <property type="term" value="F:hydrolase activity, hydrolyzing N-glycosyl compounds"/>
    <property type="evidence" value="ECO:0007669"/>
    <property type="project" value="InterPro"/>
</dbReference>
<evidence type="ECO:0000313" key="4">
    <source>
        <dbReference type="Proteomes" id="UP000199031"/>
    </source>
</evidence>
<organism evidence="3 4">
    <name type="scientific">Parafilimonas terrae</name>
    <dbReference type="NCBI Taxonomy" id="1465490"/>
    <lineage>
        <taxon>Bacteria</taxon>
        <taxon>Pseudomonadati</taxon>
        <taxon>Bacteroidota</taxon>
        <taxon>Chitinophagia</taxon>
        <taxon>Chitinophagales</taxon>
        <taxon>Chitinophagaceae</taxon>
        <taxon>Parafilimonas</taxon>
    </lineage>
</organism>
<dbReference type="OrthoDB" id="128573at2"/>
<dbReference type="SUPFAM" id="SSF53590">
    <property type="entry name" value="Nucleoside hydrolase"/>
    <property type="match status" value="1"/>
</dbReference>
<gene>
    <name evidence="3" type="ORF">SAMN05444277_10639</name>
</gene>
<dbReference type="EMBL" id="FOXQ01000006">
    <property type="protein sequence ID" value="SFQ16254.1"/>
    <property type="molecule type" value="Genomic_DNA"/>
</dbReference>
<dbReference type="Pfam" id="PF01156">
    <property type="entry name" value="IU_nuc_hydro"/>
    <property type="match status" value="1"/>
</dbReference>
<name>A0A1I5W924_9BACT</name>
<keyword evidence="1" id="KW-0732">Signal</keyword>